<dbReference type="GO" id="GO:0015969">
    <property type="term" value="P:guanosine tetraphosphate metabolic process"/>
    <property type="evidence" value="ECO:0007669"/>
    <property type="project" value="InterPro"/>
</dbReference>
<evidence type="ECO:0000259" key="3">
    <source>
        <dbReference type="PROSITE" id="PS51880"/>
    </source>
</evidence>
<dbReference type="InterPro" id="IPR007685">
    <property type="entry name" value="RelA_SpoT"/>
</dbReference>
<reference evidence="4" key="2">
    <citation type="submission" date="2021-05" db="EMBL/GenBank/DDBJ databases">
        <title>Protein family content uncovers lineage relationships and bacterial pathway maintenance mechanisms in DPANN archaea.</title>
        <authorList>
            <person name="Castelle C.J."/>
            <person name="Meheust R."/>
            <person name="Jaffe A.L."/>
            <person name="Seitz K."/>
            <person name="Gong X."/>
            <person name="Baker B.J."/>
            <person name="Banfield J.F."/>
        </authorList>
    </citation>
    <scope>NUCLEOTIDE SEQUENCE</scope>
    <source>
        <strain evidence="4">RIFCSPHIGHO2_01_FULL_AR10_44_11</strain>
    </source>
</reference>
<dbReference type="PANTHER" id="PTHR21262:SF31">
    <property type="entry name" value="GTP PYROPHOSPHOKINASE"/>
    <property type="match status" value="1"/>
</dbReference>
<dbReference type="SUPFAM" id="SSF55021">
    <property type="entry name" value="ACT-like"/>
    <property type="match status" value="1"/>
</dbReference>
<dbReference type="Gene3D" id="1.10.3210.10">
    <property type="entry name" value="Hypothetical protein af1432"/>
    <property type="match status" value="1"/>
</dbReference>
<dbReference type="PANTHER" id="PTHR21262">
    <property type="entry name" value="GUANOSINE-3',5'-BIS DIPHOSPHATE 3'-PYROPHOSPHOHYDROLASE"/>
    <property type="match status" value="1"/>
</dbReference>
<dbReference type="InterPro" id="IPR043519">
    <property type="entry name" value="NT_sf"/>
</dbReference>
<feature type="domain" description="TGS" evidence="3">
    <location>
        <begin position="394"/>
        <end position="455"/>
    </location>
</feature>
<feature type="domain" description="ACT" evidence="2">
    <location>
        <begin position="499"/>
        <end position="571"/>
    </location>
</feature>
<dbReference type="SUPFAM" id="SSF109604">
    <property type="entry name" value="HD-domain/PDEase-like"/>
    <property type="match status" value="1"/>
</dbReference>
<dbReference type="InterPro" id="IPR004095">
    <property type="entry name" value="TGS"/>
</dbReference>
<dbReference type="Pfam" id="PF04607">
    <property type="entry name" value="RelA_SpoT"/>
    <property type="match status" value="1"/>
</dbReference>
<dbReference type="Proteomes" id="UP000677687">
    <property type="component" value="Unassembled WGS sequence"/>
</dbReference>
<comment type="caution">
    <text evidence="4">The sequence shown here is derived from an EMBL/GenBank/DDBJ whole genome shotgun (WGS) entry which is preliminary data.</text>
</comment>
<dbReference type="SUPFAM" id="SSF81271">
    <property type="entry name" value="TGS-like"/>
    <property type="match status" value="1"/>
</dbReference>
<name>A0A8T4L233_9ARCH</name>
<dbReference type="SUPFAM" id="SSF81301">
    <property type="entry name" value="Nucleotidyltransferase"/>
    <property type="match status" value="1"/>
</dbReference>
<dbReference type="PROSITE" id="PS51671">
    <property type="entry name" value="ACT"/>
    <property type="match status" value="1"/>
</dbReference>
<dbReference type="InterPro" id="IPR002912">
    <property type="entry name" value="ACT_dom"/>
</dbReference>
<evidence type="ECO:0000256" key="1">
    <source>
        <dbReference type="ARBA" id="ARBA00007476"/>
    </source>
</evidence>
<dbReference type="Gene3D" id="3.30.460.10">
    <property type="entry name" value="Beta Polymerase, domain 2"/>
    <property type="match status" value="1"/>
</dbReference>
<protein>
    <submittedName>
        <fullName evidence="4">Bifunctional (P)ppGpp synthetase/guanosine-3',5'-bis(Diphosphate) 3'-pyrophosphohydrolase</fullName>
    </submittedName>
</protein>
<dbReference type="FunFam" id="1.10.3210.10:FF:000001">
    <property type="entry name" value="GTP pyrophosphokinase RelA"/>
    <property type="match status" value="1"/>
</dbReference>
<dbReference type="Gene3D" id="3.10.20.30">
    <property type="match status" value="1"/>
</dbReference>
<dbReference type="InterPro" id="IPR003607">
    <property type="entry name" value="HD/PDEase_dom"/>
</dbReference>
<dbReference type="SMART" id="SM00954">
    <property type="entry name" value="RelA_SpoT"/>
    <property type="match status" value="1"/>
</dbReference>
<dbReference type="FunFam" id="3.10.20.30:FF:000002">
    <property type="entry name" value="GTP pyrophosphokinase (RelA/SpoT)"/>
    <property type="match status" value="1"/>
</dbReference>
<dbReference type="Pfam" id="PF13291">
    <property type="entry name" value="ACT_4"/>
    <property type="match status" value="1"/>
</dbReference>
<dbReference type="CDD" id="cd05399">
    <property type="entry name" value="NT_Rel-Spo_like"/>
    <property type="match status" value="1"/>
</dbReference>
<comment type="similarity">
    <text evidence="1">Belongs to the RelA/SpoT family.</text>
</comment>
<dbReference type="InterPro" id="IPR045865">
    <property type="entry name" value="ACT-like_dom_sf"/>
</dbReference>
<dbReference type="AlphaFoldDB" id="A0A8T4L233"/>
<organism evidence="4 5">
    <name type="scientific">Candidatus Iainarchaeum sp</name>
    <dbReference type="NCBI Taxonomy" id="3101447"/>
    <lineage>
        <taxon>Archaea</taxon>
        <taxon>Candidatus Iainarchaeota</taxon>
        <taxon>Candidatus Iainarchaeia</taxon>
        <taxon>Candidatus Iainarchaeales</taxon>
        <taxon>Candidatus Iainarchaeaceae</taxon>
        <taxon>Candidatus Iainarchaeum</taxon>
    </lineage>
</organism>
<dbReference type="InterPro" id="IPR033655">
    <property type="entry name" value="TGS_RelA/SpoT"/>
</dbReference>
<dbReference type="InterPro" id="IPR012676">
    <property type="entry name" value="TGS-like"/>
</dbReference>
<dbReference type="CDD" id="cd00077">
    <property type="entry name" value="HDc"/>
    <property type="match status" value="1"/>
</dbReference>
<evidence type="ECO:0000313" key="4">
    <source>
        <dbReference type="EMBL" id="MBS3057156.1"/>
    </source>
</evidence>
<dbReference type="SMART" id="SM00471">
    <property type="entry name" value="HDc"/>
    <property type="match status" value="1"/>
</dbReference>
<reference evidence="4" key="1">
    <citation type="submission" date="2021-03" db="EMBL/GenBank/DDBJ databases">
        <authorList>
            <person name="Jaffe A."/>
        </authorList>
    </citation>
    <scope>NUCLEOTIDE SEQUENCE</scope>
    <source>
        <strain evidence="4">RIFCSPHIGHO2_01_FULL_AR10_44_11</strain>
    </source>
</reference>
<dbReference type="PROSITE" id="PS51880">
    <property type="entry name" value="TGS"/>
    <property type="match status" value="1"/>
</dbReference>
<gene>
    <name evidence="4" type="ORF">J4415_00850</name>
</gene>
<evidence type="ECO:0000259" key="2">
    <source>
        <dbReference type="PROSITE" id="PS51671"/>
    </source>
</evidence>
<dbReference type="GO" id="GO:0005886">
    <property type="term" value="C:plasma membrane"/>
    <property type="evidence" value="ECO:0007669"/>
    <property type="project" value="TreeGrafter"/>
</dbReference>
<dbReference type="EMBL" id="JAGVWD010000011">
    <property type="protein sequence ID" value="MBS3057156.1"/>
    <property type="molecule type" value="Genomic_DNA"/>
</dbReference>
<dbReference type="InterPro" id="IPR012675">
    <property type="entry name" value="Beta-grasp_dom_sf"/>
</dbReference>
<dbReference type="Pfam" id="PF13328">
    <property type="entry name" value="HD_4"/>
    <property type="match status" value="1"/>
</dbReference>
<accession>A0A8T4L233</accession>
<proteinExistence type="inferred from homology"/>
<dbReference type="Pfam" id="PF02824">
    <property type="entry name" value="TGS"/>
    <property type="match status" value="1"/>
</dbReference>
<evidence type="ECO:0000313" key="5">
    <source>
        <dbReference type="Proteomes" id="UP000677687"/>
    </source>
</evidence>
<dbReference type="CDD" id="cd01668">
    <property type="entry name" value="TGS_RSH"/>
    <property type="match status" value="1"/>
</dbReference>
<dbReference type="Gene3D" id="3.30.70.260">
    <property type="match status" value="1"/>
</dbReference>
<sequence>MEESEIRNALREKALKELLKIAAKHNRKLNVKLIAKAFAFAKASHRGQKRLSEKPYFSHPFEAAKIVASLGLDAETISAALLHDVIEDADADRSEIEREFGKQVYFLVDGVTKLGVLSHRTREQRSIANLQKIILASVKDIRILVVKLADKLHNMRTLKYLPKEKRQRVAAEVLSVHAPLAHKLGMHTIKDELEELAYDELNPKEHSWLSKEIRSRTRKKEVEVGKAISIMKKAFAKQHLKARFGKYYKNCYTINKKLRKQSKGLDEIYDFVIIKIIVGSIPECYRALGVVHNTFLPLPKKMKDYIAIPQTNFYQAIHTSVIGPKGTPIKVYIATREMNNLTERGIAAGWHLRDKKLQDILRQNVSKLNKIANIEDVGRLREFGNAFKTDFLQKTIFVFTPSGETRELPAGSTPIDFAFNISAQLGERCLRAKANGKSVPLWKRLESGDIVEIIPSAKRTASRLWLSFAKSEYAKKAIADALKSKKSRKDENQKAVFAKIKICAIDRIGLFSDIAKCFSANKINIVGVQTGASRNKAIGIFSVQLTTPDKLENSLSRIKAIGEITDVKVLK</sequence>